<dbReference type="Gene3D" id="3.40.50.150">
    <property type="entry name" value="Vaccinia Virus protein VP39"/>
    <property type="match status" value="1"/>
</dbReference>
<dbReference type="PANTHER" id="PTHR10920">
    <property type="entry name" value="RIBOSOMAL RNA METHYLTRANSFERASE"/>
    <property type="match status" value="1"/>
</dbReference>
<proteinExistence type="predicted"/>
<evidence type="ECO:0000259" key="5">
    <source>
        <dbReference type="Pfam" id="PF01728"/>
    </source>
</evidence>
<keyword evidence="3" id="KW-0808">Transferase</keyword>
<protein>
    <recommendedName>
        <fullName evidence="5">Ribosomal RNA methyltransferase FtsJ domain-containing protein</fullName>
    </recommendedName>
</protein>
<evidence type="ECO:0000256" key="3">
    <source>
        <dbReference type="ARBA" id="ARBA00022679"/>
    </source>
</evidence>
<name>A0A382SI53_9ZZZZ</name>
<gene>
    <name evidence="6" type="ORF">METZ01_LOCUS362438</name>
</gene>
<evidence type="ECO:0000256" key="1">
    <source>
        <dbReference type="ARBA" id="ARBA00022552"/>
    </source>
</evidence>
<organism evidence="6">
    <name type="scientific">marine metagenome</name>
    <dbReference type="NCBI Taxonomy" id="408172"/>
    <lineage>
        <taxon>unclassified sequences</taxon>
        <taxon>metagenomes</taxon>
        <taxon>ecological metagenomes</taxon>
    </lineage>
</organism>
<dbReference type="PANTHER" id="PTHR10920:SF18">
    <property type="entry name" value="RRNA METHYLTRANSFERASE 2, MITOCHONDRIAL"/>
    <property type="match status" value="1"/>
</dbReference>
<dbReference type="EMBL" id="UINC01129298">
    <property type="protein sequence ID" value="SVD09584.1"/>
    <property type="molecule type" value="Genomic_DNA"/>
</dbReference>
<dbReference type="AlphaFoldDB" id="A0A382SI53"/>
<evidence type="ECO:0000256" key="2">
    <source>
        <dbReference type="ARBA" id="ARBA00022603"/>
    </source>
</evidence>
<evidence type="ECO:0000256" key="4">
    <source>
        <dbReference type="ARBA" id="ARBA00022691"/>
    </source>
</evidence>
<feature type="non-terminal residue" evidence="6">
    <location>
        <position position="1"/>
    </location>
</feature>
<dbReference type="InterPro" id="IPR050082">
    <property type="entry name" value="RNA_methyltr_RlmE"/>
</dbReference>
<dbReference type="InterPro" id="IPR029063">
    <property type="entry name" value="SAM-dependent_MTases_sf"/>
</dbReference>
<sequence>DQIRSQVLAEDAFRFACSFLKNRGKFCCKIITGGEVSTFVNMMKEKFQYVKRYKPISSRKNSAEIFIVGVNYRQQ</sequence>
<feature type="domain" description="Ribosomal RNA methyltransferase FtsJ" evidence="5">
    <location>
        <begin position="1"/>
        <end position="72"/>
    </location>
</feature>
<reference evidence="6" key="1">
    <citation type="submission" date="2018-05" db="EMBL/GenBank/DDBJ databases">
        <authorList>
            <person name="Lanie J.A."/>
            <person name="Ng W.-L."/>
            <person name="Kazmierczak K.M."/>
            <person name="Andrzejewski T.M."/>
            <person name="Davidsen T.M."/>
            <person name="Wayne K.J."/>
            <person name="Tettelin H."/>
            <person name="Glass J.I."/>
            <person name="Rusch D."/>
            <person name="Podicherti R."/>
            <person name="Tsui H.-C.T."/>
            <person name="Winkler M.E."/>
        </authorList>
    </citation>
    <scope>NUCLEOTIDE SEQUENCE</scope>
</reference>
<evidence type="ECO:0000313" key="6">
    <source>
        <dbReference type="EMBL" id="SVD09584.1"/>
    </source>
</evidence>
<dbReference type="SUPFAM" id="SSF53335">
    <property type="entry name" value="S-adenosyl-L-methionine-dependent methyltransferases"/>
    <property type="match status" value="1"/>
</dbReference>
<keyword evidence="1" id="KW-0698">rRNA processing</keyword>
<keyword evidence="2" id="KW-0489">Methyltransferase</keyword>
<dbReference type="GO" id="GO:0008650">
    <property type="term" value="F:rRNA (uridine-2'-O-)-methyltransferase activity"/>
    <property type="evidence" value="ECO:0007669"/>
    <property type="project" value="TreeGrafter"/>
</dbReference>
<dbReference type="InterPro" id="IPR002877">
    <property type="entry name" value="RNA_MeTrfase_FtsJ_dom"/>
</dbReference>
<keyword evidence="4" id="KW-0949">S-adenosyl-L-methionine</keyword>
<dbReference type="Pfam" id="PF01728">
    <property type="entry name" value="FtsJ"/>
    <property type="match status" value="1"/>
</dbReference>
<accession>A0A382SI53</accession>